<keyword evidence="7 11" id="KW-0862">Zinc</keyword>
<evidence type="ECO:0000256" key="11">
    <source>
        <dbReference type="RuleBase" id="RU362031"/>
    </source>
</evidence>
<keyword evidence="6 11" id="KW-0378">Hydrolase</keyword>
<protein>
    <recommendedName>
        <fullName evidence="11">Zinc metalloprotease</fullName>
        <ecNumber evidence="11">3.4.24.-</ecNumber>
    </recommendedName>
</protein>
<dbReference type="PANTHER" id="PTHR42837:SF2">
    <property type="entry name" value="MEMBRANE METALLOPROTEASE ARASP2, CHLOROPLASTIC-RELATED"/>
    <property type="match status" value="1"/>
</dbReference>
<dbReference type="EMBL" id="FQXE01000005">
    <property type="protein sequence ID" value="SHH87562.1"/>
    <property type="molecule type" value="Genomic_DNA"/>
</dbReference>
<feature type="domain" description="PDZ" evidence="12">
    <location>
        <begin position="208"/>
        <end position="275"/>
    </location>
</feature>
<dbReference type="GO" id="GO:0016020">
    <property type="term" value="C:membrane"/>
    <property type="evidence" value="ECO:0007669"/>
    <property type="project" value="UniProtKB-SubCell"/>
</dbReference>
<dbReference type="SMART" id="SM00228">
    <property type="entry name" value="PDZ"/>
    <property type="match status" value="2"/>
</dbReference>
<dbReference type="RefSeq" id="WP_073103367.1">
    <property type="nucleotide sequence ID" value="NZ_FQXE01000005.1"/>
</dbReference>
<comment type="subcellular location">
    <subcellularLocation>
        <location evidence="2">Membrane</location>
        <topology evidence="2">Multi-pass membrane protein</topology>
    </subcellularLocation>
</comment>
<dbReference type="Gene3D" id="2.30.42.10">
    <property type="match status" value="2"/>
</dbReference>
<dbReference type="InterPro" id="IPR001478">
    <property type="entry name" value="PDZ"/>
</dbReference>
<dbReference type="GO" id="GO:0046872">
    <property type="term" value="F:metal ion binding"/>
    <property type="evidence" value="ECO:0007669"/>
    <property type="project" value="UniProtKB-KW"/>
</dbReference>
<evidence type="ECO:0000256" key="7">
    <source>
        <dbReference type="ARBA" id="ARBA00022833"/>
    </source>
</evidence>
<dbReference type="InterPro" id="IPR041489">
    <property type="entry name" value="PDZ_6"/>
</dbReference>
<proteinExistence type="inferred from homology"/>
<keyword evidence="11" id="KW-0479">Metal-binding</keyword>
<dbReference type="InterPro" id="IPR004387">
    <property type="entry name" value="Pept_M50_Zn"/>
</dbReference>
<evidence type="ECO:0000256" key="3">
    <source>
        <dbReference type="ARBA" id="ARBA00007931"/>
    </source>
</evidence>
<comment type="similarity">
    <text evidence="3 11">Belongs to the peptidase M50B family.</text>
</comment>
<dbReference type="EC" id="3.4.24.-" evidence="11"/>
<feature type="domain" description="PDZ" evidence="12">
    <location>
        <begin position="114"/>
        <end position="184"/>
    </location>
</feature>
<sequence>MLFTLLAFAIALGVLITFHELGHYWVARRCGVRVLRFSVGFGKVLARRTDRHGTEWALSAIPLGGYVKMLDDAPANATPVEAGQAFNSKTLAQRSAIVLAGPVANLVLAALLYTALGLAGTSEPAAILAAPPPNTTAAQAGFQAGDRITSINQRPVQSWSEARWQLLDVLTSGGEVQVQVDTAAGMARERRLQLAAGTIEPDGSDLMAEAGLSLAAPRPRISQVTAGGAGAEAGLRNDDIVIALGAVRDPAADAVVSEIRKSAGQPLAMTVLRDGTALQLTVTPRAEADAGGAPIGRIGVLLGADFPMVMVRYGFFDSLGRGISRTAETAWFSLKMMGRMVIGDVSLRNVSGPVTIADYAGQTARLGLAAYIGFLALISVSIGVLNLLPIPMLDGGHLMYYVLEALRGKPVPESWLENGQRIGLGLLAGLMGLAFFNDFSRLFS</sequence>
<reference evidence="13 14" key="1">
    <citation type="submission" date="2016-11" db="EMBL/GenBank/DDBJ databases">
        <authorList>
            <person name="Jaros S."/>
            <person name="Januszkiewicz K."/>
            <person name="Wedrychowicz H."/>
        </authorList>
    </citation>
    <scope>NUCLEOTIDE SEQUENCE [LARGE SCALE GENOMIC DNA]</scope>
    <source>
        <strain evidence="13 14">CGMCC 1.10190</strain>
    </source>
</reference>
<keyword evidence="9 11" id="KW-0482">Metalloprotease</keyword>
<evidence type="ECO:0000256" key="10">
    <source>
        <dbReference type="ARBA" id="ARBA00023136"/>
    </source>
</evidence>
<keyword evidence="14" id="KW-1185">Reference proteome</keyword>
<evidence type="ECO:0000259" key="12">
    <source>
        <dbReference type="SMART" id="SM00228"/>
    </source>
</evidence>
<name>A0A1M5WJB2_9BURK</name>
<accession>A0A1M5WJB2</accession>
<dbReference type="Pfam" id="PF17820">
    <property type="entry name" value="PDZ_6"/>
    <property type="match status" value="1"/>
</dbReference>
<dbReference type="InterPro" id="IPR036034">
    <property type="entry name" value="PDZ_sf"/>
</dbReference>
<evidence type="ECO:0000256" key="8">
    <source>
        <dbReference type="ARBA" id="ARBA00022989"/>
    </source>
</evidence>
<feature type="transmembrane region" description="Helical" evidence="11">
    <location>
        <begin position="6"/>
        <end position="26"/>
    </location>
</feature>
<dbReference type="CDD" id="cd06163">
    <property type="entry name" value="S2P-M50_PDZ_RseP-like"/>
    <property type="match status" value="1"/>
</dbReference>
<dbReference type="Pfam" id="PF02163">
    <property type="entry name" value="Peptidase_M50"/>
    <property type="match status" value="1"/>
</dbReference>
<organism evidence="13 14">
    <name type="scientific">Pollutimonas bauzanensis</name>
    <dbReference type="NCBI Taxonomy" id="658167"/>
    <lineage>
        <taxon>Bacteria</taxon>
        <taxon>Pseudomonadati</taxon>
        <taxon>Pseudomonadota</taxon>
        <taxon>Betaproteobacteria</taxon>
        <taxon>Burkholderiales</taxon>
        <taxon>Alcaligenaceae</taxon>
        <taxon>Pollutimonas</taxon>
    </lineage>
</organism>
<dbReference type="GO" id="GO:0004222">
    <property type="term" value="F:metalloendopeptidase activity"/>
    <property type="evidence" value="ECO:0007669"/>
    <property type="project" value="InterPro"/>
</dbReference>
<dbReference type="PANTHER" id="PTHR42837">
    <property type="entry name" value="REGULATOR OF SIGMA-E PROTEASE RSEP"/>
    <property type="match status" value="1"/>
</dbReference>
<evidence type="ECO:0000256" key="6">
    <source>
        <dbReference type="ARBA" id="ARBA00022801"/>
    </source>
</evidence>
<dbReference type="GO" id="GO:0006508">
    <property type="term" value="P:proteolysis"/>
    <property type="evidence" value="ECO:0007669"/>
    <property type="project" value="UniProtKB-KW"/>
</dbReference>
<keyword evidence="10 11" id="KW-0472">Membrane</keyword>
<dbReference type="InterPro" id="IPR008915">
    <property type="entry name" value="Peptidase_M50"/>
</dbReference>
<dbReference type="NCBIfam" id="TIGR00054">
    <property type="entry name" value="RIP metalloprotease RseP"/>
    <property type="match status" value="1"/>
</dbReference>
<dbReference type="SUPFAM" id="SSF50156">
    <property type="entry name" value="PDZ domain-like"/>
    <property type="match status" value="2"/>
</dbReference>
<dbReference type="STRING" id="658167.SAMN04488135_105277"/>
<evidence type="ECO:0000256" key="1">
    <source>
        <dbReference type="ARBA" id="ARBA00001947"/>
    </source>
</evidence>
<feature type="transmembrane region" description="Helical" evidence="11">
    <location>
        <begin position="368"/>
        <end position="390"/>
    </location>
</feature>
<evidence type="ECO:0000256" key="9">
    <source>
        <dbReference type="ARBA" id="ARBA00023049"/>
    </source>
</evidence>
<dbReference type="AlphaFoldDB" id="A0A1M5WJB2"/>
<evidence type="ECO:0000256" key="4">
    <source>
        <dbReference type="ARBA" id="ARBA00022670"/>
    </source>
</evidence>
<keyword evidence="5 11" id="KW-0812">Transmembrane</keyword>
<gene>
    <name evidence="13" type="ORF">SAMN04488135_105277</name>
</gene>
<evidence type="ECO:0000313" key="13">
    <source>
        <dbReference type="EMBL" id="SHH87562.1"/>
    </source>
</evidence>
<keyword evidence="4 13" id="KW-0645">Protease</keyword>
<dbReference type="OrthoDB" id="9782003at2"/>
<evidence type="ECO:0000256" key="2">
    <source>
        <dbReference type="ARBA" id="ARBA00004141"/>
    </source>
</evidence>
<evidence type="ECO:0000313" key="14">
    <source>
        <dbReference type="Proteomes" id="UP000184226"/>
    </source>
</evidence>
<evidence type="ECO:0000256" key="5">
    <source>
        <dbReference type="ARBA" id="ARBA00022692"/>
    </source>
</evidence>
<keyword evidence="8 11" id="KW-1133">Transmembrane helix</keyword>
<dbReference type="Proteomes" id="UP000184226">
    <property type="component" value="Unassembled WGS sequence"/>
</dbReference>
<comment type="cofactor">
    <cofactor evidence="1 11">
        <name>Zn(2+)</name>
        <dbReference type="ChEBI" id="CHEBI:29105"/>
    </cofactor>
</comment>